<accession>A0AA40KYP6</accession>
<evidence type="ECO:0000256" key="4">
    <source>
        <dbReference type="ARBA" id="ARBA00022737"/>
    </source>
</evidence>
<evidence type="ECO:0000256" key="7">
    <source>
        <dbReference type="ARBA" id="ARBA00023065"/>
    </source>
</evidence>
<dbReference type="Proteomes" id="UP001177670">
    <property type="component" value="Unassembled WGS sequence"/>
</dbReference>
<evidence type="ECO:0000313" key="14">
    <source>
        <dbReference type="Proteomes" id="UP001177670"/>
    </source>
</evidence>
<proteinExistence type="predicted"/>
<dbReference type="Gene3D" id="1.10.287.70">
    <property type="match status" value="1"/>
</dbReference>
<keyword evidence="3 11" id="KW-0812">Transmembrane</keyword>
<dbReference type="InterPro" id="IPR005821">
    <property type="entry name" value="Ion_trans_dom"/>
</dbReference>
<feature type="transmembrane region" description="Helical" evidence="11">
    <location>
        <begin position="93"/>
        <end position="114"/>
    </location>
</feature>
<feature type="transmembrane region" description="Helical" evidence="11">
    <location>
        <begin position="53"/>
        <end position="73"/>
    </location>
</feature>
<sequence>MKQTILQHPLVEVYLWIKWSELKTYFHILLIVHVVLLVFSLSGYSITMLRPEINYFPLNEILPGFSSCILLFYNVMQKLVVSSFRHYLKQLETWLSIACAGISLAVSIGSFTYCKITTISEGKELHDDRQYPPQWILHSVSVAILLACVQTMVLIGRFPQWGYYMLVFFTVLKNILVLFPVFLCLIVGFALNFTVLFHGNDQFRNFWNPVVKTVVMMMGEYGDLFSEKNGSSFPPVTSRIVFLIFVLASMVLINLMIGMAVNDIQGLKKKGHILQMEKQAEFVNHLEKLASYRIFRLATWLPLVKLQKSK</sequence>
<keyword evidence="10" id="KW-0407">Ion channel</keyword>
<evidence type="ECO:0000313" key="13">
    <source>
        <dbReference type="EMBL" id="KAK1137781.1"/>
    </source>
</evidence>
<organism evidence="13 14">
    <name type="scientific">Melipona bicolor</name>
    <dbReference type="NCBI Taxonomy" id="60889"/>
    <lineage>
        <taxon>Eukaryota</taxon>
        <taxon>Metazoa</taxon>
        <taxon>Ecdysozoa</taxon>
        <taxon>Arthropoda</taxon>
        <taxon>Hexapoda</taxon>
        <taxon>Insecta</taxon>
        <taxon>Pterygota</taxon>
        <taxon>Neoptera</taxon>
        <taxon>Endopterygota</taxon>
        <taxon>Hymenoptera</taxon>
        <taxon>Apocrita</taxon>
        <taxon>Aculeata</taxon>
        <taxon>Apoidea</taxon>
        <taxon>Anthophila</taxon>
        <taxon>Apidae</taxon>
        <taxon>Melipona</taxon>
    </lineage>
</organism>
<evidence type="ECO:0000256" key="1">
    <source>
        <dbReference type="ARBA" id="ARBA00004141"/>
    </source>
</evidence>
<protein>
    <recommendedName>
        <fullName evidence="12">Ion transport domain-containing protein</fullName>
    </recommendedName>
</protein>
<keyword evidence="14" id="KW-1185">Reference proteome</keyword>
<dbReference type="Pfam" id="PF00520">
    <property type="entry name" value="Ion_trans"/>
    <property type="match status" value="1"/>
</dbReference>
<dbReference type="EMBL" id="JAHYIQ010000001">
    <property type="protein sequence ID" value="KAK1137781.1"/>
    <property type="molecule type" value="Genomic_DNA"/>
</dbReference>
<feature type="transmembrane region" description="Helical" evidence="11">
    <location>
        <begin position="240"/>
        <end position="261"/>
    </location>
</feature>
<evidence type="ECO:0000256" key="2">
    <source>
        <dbReference type="ARBA" id="ARBA00022448"/>
    </source>
</evidence>
<keyword evidence="5 11" id="KW-1133">Transmembrane helix</keyword>
<feature type="domain" description="Ion transport" evidence="12">
    <location>
        <begin position="76"/>
        <end position="270"/>
    </location>
</feature>
<dbReference type="PANTHER" id="PTHR47143:SF1">
    <property type="entry name" value="ION_TRANS DOMAIN-CONTAINING PROTEIN"/>
    <property type="match status" value="1"/>
</dbReference>
<keyword evidence="7" id="KW-0406">Ion transport</keyword>
<feature type="transmembrane region" description="Helical" evidence="11">
    <location>
        <begin position="135"/>
        <end position="155"/>
    </location>
</feature>
<keyword evidence="6" id="KW-0040">ANK repeat</keyword>
<evidence type="ECO:0000256" key="11">
    <source>
        <dbReference type="SAM" id="Phobius"/>
    </source>
</evidence>
<dbReference type="AlphaFoldDB" id="A0AA40KYP6"/>
<keyword evidence="9" id="KW-0325">Glycoprotein</keyword>
<evidence type="ECO:0000256" key="9">
    <source>
        <dbReference type="ARBA" id="ARBA00023180"/>
    </source>
</evidence>
<comment type="subcellular location">
    <subcellularLocation>
        <location evidence="1">Membrane</location>
        <topology evidence="1">Multi-pass membrane protein</topology>
    </subcellularLocation>
</comment>
<name>A0AA40KYP6_9HYME</name>
<evidence type="ECO:0000256" key="6">
    <source>
        <dbReference type="ARBA" id="ARBA00023043"/>
    </source>
</evidence>
<reference evidence="13" key="1">
    <citation type="submission" date="2021-10" db="EMBL/GenBank/DDBJ databases">
        <title>Melipona bicolor Genome sequencing and assembly.</title>
        <authorList>
            <person name="Araujo N.S."/>
            <person name="Arias M.C."/>
        </authorList>
    </citation>
    <scope>NUCLEOTIDE SEQUENCE</scope>
    <source>
        <strain evidence="13">USP_2M_L1-L4_2017</strain>
        <tissue evidence="13">Whole body</tissue>
    </source>
</reference>
<evidence type="ECO:0000256" key="8">
    <source>
        <dbReference type="ARBA" id="ARBA00023136"/>
    </source>
</evidence>
<dbReference type="GO" id="GO:0005216">
    <property type="term" value="F:monoatomic ion channel activity"/>
    <property type="evidence" value="ECO:0007669"/>
    <property type="project" value="InterPro"/>
</dbReference>
<comment type="caution">
    <text evidence="13">The sequence shown here is derived from an EMBL/GenBank/DDBJ whole genome shotgun (WGS) entry which is preliminary data.</text>
</comment>
<feature type="transmembrane region" description="Helical" evidence="11">
    <location>
        <begin position="25"/>
        <end position="46"/>
    </location>
</feature>
<keyword evidence="4" id="KW-0677">Repeat</keyword>
<dbReference type="PANTHER" id="PTHR47143">
    <property type="entry name" value="TRANSIENT RECEPTOR POTENTIAL CATION CHANNEL PROTEIN PAINLESS"/>
    <property type="match status" value="1"/>
</dbReference>
<keyword evidence="8 11" id="KW-0472">Membrane</keyword>
<feature type="transmembrane region" description="Helical" evidence="11">
    <location>
        <begin position="175"/>
        <end position="197"/>
    </location>
</feature>
<keyword evidence="2" id="KW-0813">Transport</keyword>
<evidence type="ECO:0000259" key="12">
    <source>
        <dbReference type="Pfam" id="PF00520"/>
    </source>
</evidence>
<evidence type="ECO:0000256" key="10">
    <source>
        <dbReference type="ARBA" id="ARBA00023303"/>
    </source>
</evidence>
<dbReference type="GO" id="GO:1902495">
    <property type="term" value="C:transmembrane transporter complex"/>
    <property type="evidence" value="ECO:0007669"/>
    <property type="project" value="TreeGrafter"/>
</dbReference>
<evidence type="ECO:0000256" key="5">
    <source>
        <dbReference type="ARBA" id="ARBA00022989"/>
    </source>
</evidence>
<dbReference type="InterPro" id="IPR052076">
    <property type="entry name" value="TRP_cation_channel"/>
</dbReference>
<gene>
    <name evidence="13" type="ORF">K0M31_002275</name>
</gene>
<evidence type="ECO:0000256" key="3">
    <source>
        <dbReference type="ARBA" id="ARBA00022692"/>
    </source>
</evidence>